<protein>
    <submittedName>
        <fullName evidence="2">Uncharacterized protein</fullName>
    </submittedName>
</protein>
<evidence type="ECO:0000313" key="1">
    <source>
        <dbReference type="EMBL" id="MBB4609804.1"/>
    </source>
</evidence>
<dbReference type="EMBL" id="JACHNX010000006">
    <property type="protein sequence ID" value="MBB4609804.1"/>
    <property type="molecule type" value="Genomic_DNA"/>
</dbReference>
<evidence type="ECO:0000313" key="2">
    <source>
        <dbReference type="EMBL" id="MBN3558116.1"/>
    </source>
</evidence>
<sequence length="122" mass="12832">MMEQVKEVRIVAATVFDLIDRKVLHVGAIGIVGRGGYSDGRLEPRVYITPPDDGTWDFDMVAAPPAEVAIQVETPIGASFSGVAADWLKCVRVHAAQNALVQEVIVMLNAAPDSGGGSADTA</sequence>
<keyword evidence="3" id="KW-1185">Reference proteome</keyword>
<dbReference type="RefSeq" id="WP_184105655.1">
    <property type="nucleotide sequence ID" value="NZ_JACHNX010000006.1"/>
</dbReference>
<comment type="caution">
    <text evidence="2">The sequence shown here is derived from an EMBL/GenBank/DDBJ whole genome shotgun (WGS) entry which is preliminary data.</text>
</comment>
<dbReference type="Proteomes" id="UP000584663">
    <property type="component" value="Unassembled WGS sequence"/>
</dbReference>
<organism evidence="2 4">
    <name type="scientific">Sphingomonas yabuuchiae</name>
    <dbReference type="NCBI Taxonomy" id="172044"/>
    <lineage>
        <taxon>Bacteria</taxon>
        <taxon>Pseudomonadati</taxon>
        <taxon>Pseudomonadota</taxon>
        <taxon>Alphaproteobacteria</taxon>
        <taxon>Sphingomonadales</taxon>
        <taxon>Sphingomonadaceae</taxon>
        <taxon>Sphingomonas</taxon>
    </lineage>
</organism>
<reference evidence="1 3" key="1">
    <citation type="submission" date="2020-08" db="EMBL/GenBank/DDBJ databases">
        <title>Genomic Encyclopedia of Type Strains, Phase IV (KMG-IV): sequencing the most valuable type-strain genomes for metagenomic binning, comparative biology and taxonomic classification.</title>
        <authorList>
            <person name="Goeker M."/>
        </authorList>
    </citation>
    <scope>NUCLEOTIDE SEQUENCE [LARGE SCALE GENOMIC DNA]</scope>
    <source>
        <strain evidence="1 3">DSM 14562</strain>
    </source>
</reference>
<reference evidence="2" key="2">
    <citation type="submission" date="2021-01" db="EMBL/GenBank/DDBJ databases">
        <title>Genome Sequencing of Type Strains.</title>
        <authorList>
            <person name="Lemaire J.F."/>
            <person name="Inderbitzin P."/>
            <person name="Collins S.B."/>
            <person name="Wespe N."/>
            <person name="Knight-Connoni V."/>
        </authorList>
    </citation>
    <scope>NUCLEOTIDE SEQUENCE</scope>
    <source>
        <strain evidence="2">DSM 14562</strain>
    </source>
</reference>
<gene>
    <name evidence="1" type="ORF">GGQ89_002026</name>
    <name evidence="2" type="ORF">JYA60_07735</name>
</gene>
<dbReference type="AlphaFoldDB" id="A0AA41DBP1"/>
<evidence type="ECO:0000313" key="3">
    <source>
        <dbReference type="Proteomes" id="UP000584663"/>
    </source>
</evidence>
<accession>A0AA41DBP1</accession>
<dbReference type="Proteomes" id="UP000704529">
    <property type="component" value="Unassembled WGS sequence"/>
</dbReference>
<dbReference type="EMBL" id="JAFHKU010000123">
    <property type="protein sequence ID" value="MBN3558116.1"/>
    <property type="molecule type" value="Genomic_DNA"/>
</dbReference>
<proteinExistence type="predicted"/>
<name>A0AA41DBP1_9SPHN</name>
<evidence type="ECO:0000313" key="4">
    <source>
        <dbReference type="Proteomes" id="UP000704529"/>
    </source>
</evidence>